<protein>
    <submittedName>
        <fullName evidence="1">Uncharacterized protein</fullName>
    </submittedName>
</protein>
<proteinExistence type="predicted"/>
<dbReference type="EMBL" id="BGPR01004188">
    <property type="protein sequence ID" value="GBM96899.1"/>
    <property type="molecule type" value="Genomic_DNA"/>
</dbReference>
<comment type="caution">
    <text evidence="1">The sequence shown here is derived from an EMBL/GenBank/DDBJ whole genome shotgun (WGS) entry which is preliminary data.</text>
</comment>
<sequence length="113" mass="13071">MLVIITMEQKKRLGSVGFRHPRIGALNQRLRPSATTTRNDHFSAEYVSYNNGAKKDWQRWDSNPPRRDWCLKLARAGHATRNTFFNWYVSNYNNGAKEKMAAVGSNPPQKSWC</sequence>
<dbReference type="Proteomes" id="UP000499080">
    <property type="component" value="Unassembled WGS sequence"/>
</dbReference>
<reference evidence="1 2" key="1">
    <citation type="journal article" date="2019" name="Sci. Rep.">
        <title>Orb-weaving spider Araneus ventricosus genome elucidates the spidroin gene catalogue.</title>
        <authorList>
            <person name="Kono N."/>
            <person name="Nakamura H."/>
            <person name="Ohtoshi R."/>
            <person name="Moran D.A.P."/>
            <person name="Shinohara A."/>
            <person name="Yoshida Y."/>
            <person name="Fujiwara M."/>
            <person name="Mori M."/>
            <person name="Tomita M."/>
            <person name="Arakawa K."/>
        </authorList>
    </citation>
    <scope>NUCLEOTIDE SEQUENCE [LARGE SCALE GENOMIC DNA]</scope>
</reference>
<name>A0A4Y2K4T5_ARAVE</name>
<evidence type="ECO:0000313" key="2">
    <source>
        <dbReference type="Proteomes" id="UP000499080"/>
    </source>
</evidence>
<accession>A0A4Y2K4T5</accession>
<organism evidence="1 2">
    <name type="scientific">Araneus ventricosus</name>
    <name type="common">Orbweaver spider</name>
    <name type="synonym">Epeira ventricosa</name>
    <dbReference type="NCBI Taxonomy" id="182803"/>
    <lineage>
        <taxon>Eukaryota</taxon>
        <taxon>Metazoa</taxon>
        <taxon>Ecdysozoa</taxon>
        <taxon>Arthropoda</taxon>
        <taxon>Chelicerata</taxon>
        <taxon>Arachnida</taxon>
        <taxon>Araneae</taxon>
        <taxon>Araneomorphae</taxon>
        <taxon>Entelegynae</taxon>
        <taxon>Araneoidea</taxon>
        <taxon>Araneidae</taxon>
        <taxon>Araneus</taxon>
    </lineage>
</organism>
<gene>
    <name evidence="1" type="ORF">AVEN_99092_1</name>
</gene>
<keyword evidence="2" id="KW-1185">Reference proteome</keyword>
<evidence type="ECO:0000313" key="1">
    <source>
        <dbReference type="EMBL" id="GBM96899.1"/>
    </source>
</evidence>
<dbReference type="AlphaFoldDB" id="A0A4Y2K4T5"/>